<evidence type="ECO:0000256" key="6">
    <source>
        <dbReference type="ARBA" id="ARBA00022692"/>
    </source>
</evidence>
<dbReference type="Pfam" id="PF00873">
    <property type="entry name" value="ACR_tran"/>
    <property type="match status" value="1"/>
</dbReference>
<feature type="transmembrane region" description="Helical" evidence="9">
    <location>
        <begin position="1011"/>
        <end position="1037"/>
    </location>
</feature>
<comment type="similarity">
    <text evidence="2 9">Belongs to the resistance-nodulation-cell division (RND) (TC 2.A.6) family.</text>
</comment>
<dbReference type="Gene3D" id="1.20.1640.10">
    <property type="entry name" value="Multidrug efflux transporter AcrB transmembrane domain"/>
    <property type="match status" value="2"/>
</dbReference>
<dbReference type="SUPFAM" id="SSF82866">
    <property type="entry name" value="Multidrug efflux transporter AcrB transmembrane domain"/>
    <property type="match status" value="2"/>
</dbReference>
<feature type="transmembrane region" description="Helical" evidence="9">
    <location>
        <begin position="395"/>
        <end position="419"/>
    </location>
</feature>
<comment type="subcellular location">
    <subcellularLocation>
        <location evidence="1 9">Cell inner membrane</location>
        <topology evidence="1 9">Multi-pass membrane protein</topology>
    </subcellularLocation>
</comment>
<evidence type="ECO:0000259" key="10">
    <source>
        <dbReference type="PROSITE" id="PS50156"/>
    </source>
</evidence>
<feature type="transmembrane region" description="Helical" evidence="9">
    <location>
        <begin position="551"/>
        <end position="572"/>
    </location>
</feature>
<evidence type="ECO:0000256" key="2">
    <source>
        <dbReference type="ARBA" id="ARBA00010942"/>
    </source>
</evidence>
<keyword evidence="8 9" id="KW-0472">Membrane</keyword>
<dbReference type="GO" id="GO:0005886">
    <property type="term" value="C:plasma membrane"/>
    <property type="evidence" value="ECO:0007669"/>
    <property type="project" value="UniProtKB-SubCell"/>
</dbReference>
<proteinExistence type="inferred from homology"/>
<dbReference type="HOGENOM" id="CLU_002755_1_1_6"/>
<dbReference type="AlphaFoldDB" id="J2MPF0"/>
<dbReference type="PANTHER" id="PTHR32063">
    <property type="match status" value="1"/>
</dbReference>
<dbReference type="InterPro" id="IPR027463">
    <property type="entry name" value="AcrB_DN_DC_subdom"/>
</dbReference>
<dbReference type="FunFam" id="3.30.70.1430:FF:000001">
    <property type="entry name" value="Efflux pump membrane transporter"/>
    <property type="match status" value="1"/>
</dbReference>
<keyword evidence="5 9" id="KW-0997">Cell inner membrane</keyword>
<dbReference type="PRINTS" id="PR00702">
    <property type="entry name" value="ACRIFLAVINRP"/>
</dbReference>
<evidence type="ECO:0000256" key="5">
    <source>
        <dbReference type="ARBA" id="ARBA00022519"/>
    </source>
</evidence>
<evidence type="ECO:0000256" key="7">
    <source>
        <dbReference type="ARBA" id="ARBA00022989"/>
    </source>
</evidence>
<feature type="transmembrane region" description="Helical" evidence="9">
    <location>
        <begin position="342"/>
        <end position="362"/>
    </location>
</feature>
<dbReference type="Gene3D" id="3.30.70.1320">
    <property type="entry name" value="Multidrug efflux transporter AcrB pore domain like"/>
    <property type="match status" value="1"/>
</dbReference>
<sequence>MKFSQFFISRPIFAAVLSLLILIAGAISLFQLPISEYPEVVPPTVVVRANFPGANPKVIGETVAAPLEQAITGVENMLYMSSQSTADGKITLTITFALGTDLDNAQVQVQNRVTRTEPKLPEEVTRIGITVDKASPDLTMVVHLTSPDQRYDMLYLSNYALLNIKDELARLGGVGDVQLFGMGDYSLRVWLDPNKTASRNLTATDVVTAIREQNRQVAAGALGAPPAPNAQAFQLSINTQGRLVNEEEFENIIIRSGANGEITRLKDIARVELGSSQYALRSLLDNQPAVAIPIFQRPGSNAIQISNDVRAKMEELKKGFPAGMDYSIVYDPTIFVRGSIEAVVHTLFEALILVVLVVILFLQTWRASIIPLVAVPVSLIGTFAVMHLFGFSLNALSLFGLVLAIGIVVDDAIVVVENVERNIELGLTPVEATKRAMSEVTGPIIATALVLCAVFIPAAFISGLTGQFYKQFALTIAISTVISAVNSLTLSPALAAVLLKSHDAPKDRFSKFLDKIFGGWLFRPFNRFFERASHGYVGTVGRVIRSSGIALLLYAGLMVLTFFGFSTTPTGFVPGQDKQYLVAFAQLPDAASLDRTEDVIKRMSELALKQPGVQSAVAFPGLSINGFTNSPNAGIVFVTLKPFEERKDPSMSAGAIAGALNGQYSQIQEAYMAIFPPPPVQGLGTIGGFRLQIEDRGNLGYDELYKETMNIITKSRSVPELAGLFTSYTVNVPQVDAAIDREKAKTHGVAVSDIFDTLQIYLGSLYANDFNRFGRTYQVNVQAEQQFRLESDQIGQLKVRNNRGEMIPLATFIKVSDTSGPDRVMHYNGFITAEINGAAAPGYSSGQAEKAIEKLLKDELPNGMTYEWTDLTYQQILSGNTALFVFPLCVLLAFLVLAAQYESWSLPLAVILIVPMTLLSAITGVILSGGDNNIFTQIGLIVLVGLACKNAILIVEFAKDKQLEGMNPLAAVLEACRLRLRPILMTSFAFIMGVVPLVFSSGAGAEMRHAMGVAVFSGMLGVTFFGLLLTPVFYVLIRNFVERSEARKAARALKLEAQQ</sequence>
<protein>
    <recommendedName>
        <fullName evidence="9">Efflux pump membrane transporter</fullName>
    </recommendedName>
</protein>
<comment type="caution">
    <text evidence="11">The sequence shown here is derived from an EMBL/GenBank/DDBJ whole genome shotgun (WGS) entry which is preliminary data.</text>
</comment>
<dbReference type="FunFam" id="3.30.2090.10:FF:000001">
    <property type="entry name" value="Efflux pump membrane transporter"/>
    <property type="match status" value="1"/>
</dbReference>
<feature type="transmembrane region" description="Helical" evidence="9">
    <location>
        <begin position="881"/>
        <end position="899"/>
    </location>
</feature>
<evidence type="ECO:0000256" key="8">
    <source>
        <dbReference type="ARBA" id="ARBA00023136"/>
    </source>
</evidence>
<keyword evidence="3 9" id="KW-0813">Transport</keyword>
<feature type="transmembrane region" description="Helical" evidence="9">
    <location>
        <begin position="472"/>
        <end position="499"/>
    </location>
</feature>
<feature type="domain" description="SSD" evidence="10">
    <location>
        <begin position="368"/>
        <end position="497"/>
    </location>
</feature>
<dbReference type="GO" id="GO:0042910">
    <property type="term" value="F:xenobiotic transmembrane transporter activity"/>
    <property type="evidence" value="ECO:0007669"/>
    <property type="project" value="TreeGrafter"/>
</dbReference>
<dbReference type="NCBIfam" id="NF000282">
    <property type="entry name" value="RND_permease_1"/>
    <property type="match status" value="1"/>
</dbReference>
<dbReference type="FunFam" id="1.20.1640.10:FF:000001">
    <property type="entry name" value="Efflux pump membrane transporter"/>
    <property type="match status" value="1"/>
</dbReference>
<gene>
    <name evidence="11" type="primary">mexF</name>
    <name evidence="11" type="ORF">PflQ2_2538</name>
</gene>
<dbReference type="InterPro" id="IPR004764">
    <property type="entry name" value="MdtF-like"/>
</dbReference>
<dbReference type="GO" id="GO:0009636">
    <property type="term" value="P:response to toxic substance"/>
    <property type="evidence" value="ECO:0007669"/>
    <property type="project" value="UniProtKB-ARBA"/>
</dbReference>
<keyword evidence="7 9" id="KW-1133">Transmembrane helix</keyword>
<dbReference type="PATRIC" id="fig|1038922.3.peg.2988"/>
<dbReference type="PROSITE" id="PS50156">
    <property type="entry name" value="SSD"/>
    <property type="match status" value="1"/>
</dbReference>
<dbReference type="InterPro" id="IPR001036">
    <property type="entry name" value="Acrflvin-R"/>
</dbReference>
<dbReference type="SUPFAM" id="SSF82714">
    <property type="entry name" value="Multidrug efflux transporter AcrB TolC docking domain, DN and DC subdomains"/>
    <property type="match status" value="2"/>
</dbReference>
<keyword evidence="4" id="KW-1003">Cell membrane</keyword>
<evidence type="ECO:0000256" key="3">
    <source>
        <dbReference type="ARBA" id="ARBA00022448"/>
    </source>
</evidence>
<dbReference type="PANTHER" id="PTHR32063:SF11">
    <property type="entry name" value="CATION OR DRUG EFFLUX SYSTEM PROTEIN"/>
    <property type="match status" value="1"/>
</dbReference>
<dbReference type="FunFam" id="3.30.2090.10:FF:000007">
    <property type="entry name" value="Efflux pump membrane transporter"/>
    <property type="match status" value="1"/>
</dbReference>
<feature type="transmembrane region" description="Helical" evidence="9">
    <location>
        <begin position="934"/>
        <end position="957"/>
    </location>
</feature>
<evidence type="ECO:0000256" key="9">
    <source>
        <dbReference type="RuleBase" id="RU364070"/>
    </source>
</evidence>
<dbReference type="eggNOG" id="COG0841">
    <property type="taxonomic scope" value="Bacteria"/>
</dbReference>
<accession>J2MPF0</accession>
<feature type="transmembrane region" description="Helical" evidence="9">
    <location>
        <begin position="906"/>
        <end position="928"/>
    </location>
</feature>
<feature type="transmembrane region" description="Helical" evidence="9">
    <location>
        <begin position="440"/>
        <end position="460"/>
    </location>
</feature>
<evidence type="ECO:0000256" key="1">
    <source>
        <dbReference type="ARBA" id="ARBA00004429"/>
    </source>
</evidence>
<dbReference type="InterPro" id="IPR000731">
    <property type="entry name" value="SSD"/>
</dbReference>
<dbReference type="Gene3D" id="3.30.2090.10">
    <property type="entry name" value="Multidrug efflux transporter AcrB TolC docking domain, DN and DC subdomains"/>
    <property type="match status" value="2"/>
</dbReference>
<dbReference type="GO" id="GO:0015562">
    <property type="term" value="F:efflux transmembrane transporter activity"/>
    <property type="evidence" value="ECO:0007669"/>
    <property type="project" value="InterPro"/>
</dbReference>
<reference evidence="11" key="1">
    <citation type="journal article" date="2012" name="PLoS Genet.">
        <title>Comparative Genomics of Plant-Associated Pseudomonas spp.: Insights into Diversity and Inheritance of Traits Involved in Multitrophic Interactions.</title>
        <authorList>
            <person name="Loper J.E."/>
            <person name="Hassan K.A."/>
            <person name="Mavrodi D.V."/>
            <person name="Davis E.W.II."/>
            <person name="Lim C.K."/>
            <person name="Shaffer B.T."/>
            <person name="Elbourne L.D."/>
            <person name="Stockwell V.O."/>
            <person name="Hartney S.L."/>
            <person name="Breakwell K."/>
            <person name="Henkels M.D."/>
            <person name="Tetu S.G."/>
            <person name="Rangel L.I."/>
            <person name="Kidarsa T.A."/>
            <person name="Wilson N.L."/>
            <person name="van de Mortel J.E."/>
            <person name="Song C."/>
            <person name="Blumhagen R."/>
            <person name="Radune D."/>
            <person name="Hostetler J.B."/>
            <person name="Brinkac L.M."/>
            <person name="Durkin A.S."/>
            <person name="Kluepfel D.A."/>
            <person name="Wechter W.P."/>
            <person name="Anderson A.J."/>
            <person name="Kim Y.C."/>
            <person name="Pierson L.S.III."/>
            <person name="Pierson E.A."/>
            <person name="Lindow S.E."/>
            <person name="Kobayashi D.Y."/>
            <person name="Raaijmakers J.M."/>
            <person name="Weller D.M."/>
            <person name="Thomashow L.S."/>
            <person name="Allen A.E."/>
            <person name="Paulsen I.T."/>
        </authorList>
    </citation>
    <scope>NUCLEOTIDE SEQUENCE [LARGE SCALE GENOMIC DNA]</scope>
    <source>
        <strain evidence="11">Q2-87</strain>
    </source>
</reference>
<dbReference type="SUPFAM" id="SSF82693">
    <property type="entry name" value="Multidrug efflux transporter AcrB pore domain, PN1, PN2, PC1 and PC2 subdomains"/>
    <property type="match status" value="4"/>
</dbReference>
<dbReference type="EMBL" id="AGBM01000001">
    <property type="protein sequence ID" value="EJL02812.1"/>
    <property type="molecule type" value="Genomic_DNA"/>
</dbReference>
<dbReference type="Gene3D" id="3.30.70.1440">
    <property type="entry name" value="Multidrug efflux transporter AcrB pore domain"/>
    <property type="match status" value="1"/>
</dbReference>
<evidence type="ECO:0000256" key="4">
    <source>
        <dbReference type="ARBA" id="ARBA00022475"/>
    </source>
</evidence>
<dbReference type="Proteomes" id="UP000007289">
    <property type="component" value="Chromosome"/>
</dbReference>
<feature type="transmembrane region" description="Helical" evidence="9">
    <location>
        <begin position="369"/>
        <end position="389"/>
    </location>
</feature>
<dbReference type="FunFam" id="3.30.70.1430:FF:000002">
    <property type="entry name" value="Efflux pump membrane transporter"/>
    <property type="match status" value="1"/>
</dbReference>
<feature type="transmembrane region" description="Helical" evidence="9">
    <location>
        <begin position="978"/>
        <end position="999"/>
    </location>
</feature>
<evidence type="ECO:0000313" key="11">
    <source>
        <dbReference type="EMBL" id="EJL02812.1"/>
    </source>
</evidence>
<dbReference type="NCBIfam" id="TIGR00915">
    <property type="entry name" value="2A0602"/>
    <property type="match status" value="1"/>
</dbReference>
<dbReference type="Gene3D" id="3.30.70.1430">
    <property type="entry name" value="Multidrug efflux transporter AcrB pore domain"/>
    <property type="match status" value="2"/>
</dbReference>
<dbReference type="RefSeq" id="WP_003181339.1">
    <property type="nucleotide sequence ID" value="NZ_CM001558.1"/>
</dbReference>
<name>J2MPF0_PSEFQ</name>
<comment type="caution">
    <text evidence="9">Lacks conserved residue(s) required for the propagation of feature annotation.</text>
</comment>
<organism evidence="11">
    <name type="scientific">Pseudomonas fluorescens (strain Q2-87)</name>
    <dbReference type="NCBI Taxonomy" id="1038922"/>
    <lineage>
        <taxon>Bacteria</taxon>
        <taxon>Pseudomonadati</taxon>
        <taxon>Pseudomonadota</taxon>
        <taxon>Gammaproteobacteria</taxon>
        <taxon>Pseudomonadales</taxon>
        <taxon>Pseudomonadaceae</taxon>
        <taxon>Pseudomonas</taxon>
    </lineage>
</organism>
<keyword evidence="6 9" id="KW-0812">Transmembrane</keyword>